<reference evidence="1" key="1">
    <citation type="submission" date="2023-10" db="EMBL/GenBank/DDBJ databases">
        <authorList>
            <person name="Chen Y."/>
            <person name="Shah S."/>
            <person name="Dougan E. K."/>
            <person name="Thang M."/>
            <person name="Chan C."/>
        </authorList>
    </citation>
    <scope>NUCLEOTIDE SEQUENCE [LARGE SCALE GENOMIC DNA]</scope>
</reference>
<organism evidence="1 2">
    <name type="scientific">Prorocentrum cordatum</name>
    <dbReference type="NCBI Taxonomy" id="2364126"/>
    <lineage>
        <taxon>Eukaryota</taxon>
        <taxon>Sar</taxon>
        <taxon>Alveolata</taxon>
        <taxon>Dinophyceae</taxon>
        <taxon>Prorocentrales</taxon>
        <taxon>Prorocentraceae</taxon>
        <taxon>Prorocentrum</taxon>
    </lineage>
</organism>
<proteinExistence type="predicted"/>
<accession>A0ABN9V809</accession>
<sequence>MTTHHATRSLELRAGVRQRIGNDLKAAALHIGAITDVEAQQFHSINKPGSSARHRIWLTVESGRKSWADIVNGCATESRVLRLDKVIEAKRTLKNSSLFHTDTDHDFGHQACIEYQVDSEEMDRVMESFESVCTTWWSVWARTS</sequence>
<protein>
    <submittedName>
        <fullName evidence="1">Uncharacterized protein</fullName>
    </submittedName>
</protein>
<name>A0ABN9V809_9DINO</name>
<comment type="caution">
    <text evidence="1">The sequence shown here is derived from an EMBL/GenBank/DDBJ whole genome shotgun (WGS) entry which is preliminary data.</text>
</comment>
<dbReference type="Proteomes" id="UP001189429">
    <property type="component" value="Unassembled WGS sequence"/>
</dbReference>
<evidence type="ECO:0000313" key="1">
    <source>
        <dbReference type="EMBL" id="CAK0868896.1"/>
    </source>
</evidence>
<gene>
    <name evidence="1" type="ORF">PCOR1329_LOCUS55417</name>
</gene>
<dbReference type="EMBL" id="CAUYUJ010016795">
    <property type="protein sequence ID" value="CAK0868896.1"/>
    <property type="molecule type" value="Genomic_DNA"/>
</dbReference>
<keyword evidence="2" id="KW-1185">Reference proteome</keyword>
<evidence type="ECO:0000313" key="2">
    <source>
        <dbReference type="Proteomes" id="UP001189429"/>
    </source>
</evidence>